<dbReference type="EMBL" id="VRYY01000045">
    <property type="protein sequence ID" value="MBG3875875.1"/>
    <property type="molecule type" value="Genomic_DNA"/>
</dbReference>
<dbReference type="SUPFAM" id="SSF51556">
    <property type="entry name" value="Metallo-dependent hydrolases"/>
    <property type="match status" value="1"/>
</dbReference>
<comment type="caution">
    <text evidence="3">The sequence shown here is derived from an EMBL/GenBank/DDBJ whole genome shotgun (WGS) entry which is preliminary data.</text>
</comment>
<evidence type="ECO:0000313" key="4">
    <source>
        <dbReference type="Proteomes" id="UP001194469"/>
    </source>
</evidence>
<dbReference type="InterPro" id="IPR032466">
    <property type="entry name" value="Metal_Hydrolase"/>
</dbReference>
<protein>
    <submittedName>
        <fullName evidence="3">Amidohydrolase family protein</fullName>
    </submittedName>
</protein>
<evidence type="ECO:0000256" key="1">
    <source>
        <dbReference type="ARBA" id="ARBA00023239"/>
    </source>
</evidence>
<evidence type="ECO:0000313" key="3">
    <source>
        <dbReference type="EMBL" id="MBG3875875.1"/>
    </source>
</evidence>
<dbReference type="PANTHER" id="PTHR21240:SF28">
    <property type="entry name" value="ISO-OROTATE DECARBOXYLASE (EUROFUNG)"/>
    <property type="match status" value="1"/>
</dbReference>
<dbReference type="RefSeq" id="WP_196608115.1">
    <property type="nucleotide sequence ID" value="NZ_VRYY01000045.1"/>
</dbReference>
<dbReference type="Pfam" id="PF04909">
    <property type="entry name" value="Amidohydro_2"/>
    <property type="match status" value="1"/>
</dbReference>
<dbReference type="PANTHER" id="PTHR21240">
    <property type="entry name" value="2-AMINO-3-CARBOXYLMUCONATE-6-SEMIALDEHYDE DECARBOXYLASE"/>
    <property type="match status" value="1"/>
</dbReference>
<keyword evidence="1" id="KW-0456">Lyase</keyword>
<gene>
    <name evidence="3" type="ORF">FVW20_02245</name>
</gene>
<dbReference type="Gene3D" id="3.20.20.140">
    <property type="entry name" value="Metal-dependent hydrolases"/>
    <property type="match status" value="1"/>
</dbReference>
<reference evidence="3 4" key="1">
    <citation type="submission" date="2019-08" db="EMBL/GenBank/DDBJ databases">
        <authorList>
            <person name="Luo N."/>
        </authorList>
    </citation>
    <scope>NUCLEOTIDE SEQUENCE [LARGE SCALE GENOMIC DNA]</scope>
    <source>
        <strain evidence="3 4">NCIMB 9442</strain>
    </source>
</reference>
<organism evidence="3 4">
    <name type="scientific">Nitratidesulfovibrio oxamicus</name>
    <dbReference type="NCBI Taxonomy" id="32016"/>
    <lineage>
        <taxon>Bacteria</taxon>
        <taxon>Pseudomonadati</taxon>
        <taxon>Thermodesulfobacteriota</taxon>
        <taxon>Desulfovibrionia</taxon>
        <taxon>Desulfovibrionales</taxon>
        <taxon>Desulfovibrionaceae</taxon>
        <taxon>Nitratidesulfovibrio</taxon>
    </lineage>
</organism>
<accession>A0ABS0J0D6</accession>
<feature type="domain" description="Amidohydrolase-related" evidence="2">
    <location>
        <begin position="4"/>
        <end position="258"/>
    </location>
</feature>
<evidence type="ECO:0000259" key="2">
    <source>
        <dbReference type="Pfam" id="PF04909"/>
    </source>
</evidence>
<dbReference type="InterPro" id="IPR032465">
    <property type="entry name" value="ACMSD"/>
</dbReference>
<dbReference type="Proteomes" id="UP001194469">
    <property type="component" value="Unassembled WGS sequence"/>
</dbReference>
<keyword evidence="4" id="KW-1185">Reference proteome</keyword>
<proteinExistence type="predicted"/>
<name>A0ABS0J0D6_9BACT</name>
<sequence>MFLDVHTHAFHPKIASKVLQQLESHYGISPVGEGVVEDLLPRAKRAGLDGVVVHCAATAAAQVVPANAFAVELQRHHPEVVAFGTVHPEYQDWEHQLDRLRAAGIRGLKLHPEFQGFRLDDPRLLPIIEAAQDDFVFMCHIGDKLPPAENPSCPYKLAALLDAFPRARFIAAHLGGYLHWQYALEALVGREVWMDTSSSLSFIDDATLRAIFDRHDRERILFGSDYPLFDPADECHRLQRRLDLSDGEIEVLLSSAATLLGLNGQTNVAAPPA</sequence>
<dbReference type="InterPro" id="IPR006680">
    <property type="entry name" value="Amidohydro-rel"/>
</dbReference>